<evidence type="ECO:0000259" key="3">
    <source>
        <dbReference type="Pfam" id="PF13439"/>
    </source>
</evidence>
<evidence type="ECO:0000256" key="2">
    <source>
        <dbReference type="ARBA" id="ARBA00022679"/>
    </source>
</evidence>
<gene>
    <name evidence="4" type="ORF">M1L60_13600</name>
</gene>
<evidence type="ECO:0000313" key="4">
    <source>
        <dbReference type="EMBL" id="MCO8271626.1"/>
    </source>
</evidence>
<keyword evidence="2 4" id="KW-0808">Transferase</keyword>
<evidence type="ECO:0000313" key="5">
    <source>
        <dbReference type="Proteomes" id="UP001523369"/>
    </source>
</evidence>
<sequence length="360" mass="38763">MTLVAAPALSTLRVASIPAGHLYVRHALAGARVGLLPDPPPPGAPDGRWWPPVMFDAAWVTAHAERFDVMHVHFGTESYATGHLRSLVRALRAGGRPLVYTLHDLENPQLVDQRPHLEHLDVLVRAADGLVTLTPGAAATIERRWGRTAEVIPHPHVLPLDAYAPTGTPSDPYVLGVHLRDIRPGTDAVRAVATLLDAVDRLRAHGIPATARVHVNERVRDEAVRDLVTALVTRHPAAELRRTERLDDDALARSIADLDVAVLPYRTGTHSGWAELCWDLGVPVAGPPVGFVGEQHPDDFAVFAAGDSAALAGAVRRLLSESPRPGSTARAARVADRRRQRITGAAAITDAHTALYERVA</sequence>
<dbReference type="EMBL" id="JAMYJR010000013">
    <property type="protein sequence ID" value="MCO8271626.1"/>
    <property type="molecule type" value="Genomic_DNA"/>
</dbReference>
<proteinExistence type="predicted"/>
<protein>
    <submittedName>
        <fullName evidence="4">Glycosyltransferase</fullName>
        <ecNumber evidence="4">2.4.-.-</ecNumber>
    </submittedName>
</protein>
<keyword evidence="1 4" id="KW-0328">Glycosyltransferase</keyword>
<dbReference type="Proteomes" id="UP001523369">
    <property type="component" value="Unassembled WGS sequence"/>
</dbReference>
<keyword evidence="5" id="KW-1185">Reference proteome</keyword>
<reference evidence="4 5" key="1">
    <citation type="submission" date="2022-06" db="EMBL/GenBank/DDBJ databases">
        <title>New Species of the Genus Actinoplanes, ActinopZanes ferrugineus.</title>
        <authorList>
            <person name="Ding P."/>
        </authorList>
    </citation>
    <scope>NUCLEOTIDE SEQUENCE [LARGE SCALE GENOMIC DNA]</scope>
    <source>
        <strain evidence="4 5">TRM88003</strain>
    </source>
</reference>
<dbReference type="GO" id="GO:0016757">
    <property type="term" value="F:glycosyltransferase activity"/>
    <property type="evidence" value="ECO:0007669"/>
    <property type="project" value="UniProtKB-KW"/>
</dbReference>
<name>A0ABT1DNG8_9ACTN</name>
<dbReference type="Gene3D" id="3.40.50.2000">
    <property type="entry name" value="Glycogen Phosphorylase B"/>
    <property type="match status" value="2"/>
</dbReference>
<dbReference type="SUPFAM" id="SSF53756">
    <property type="entry name" value="UDP-Glycosyltransferase/glycogen phosphorylase"/>
    <property type="match status" value="1"/>
</dbReference>
<feature type="domain" description="Glycosyltransferase subfamily 4-like N-terminal" evidence="3">
    <location>
        <begin position="32"/>
        <end position="154"/>
    </location>
</feature>
<evidence type="ECO:0000256" key="1">
    <source>
        <dbReference type="ARBA" id="ARBA00022676"/>
    </source>
</evidence>
<dbReference type="EC" id="2.4.-.-" evidence="4"/>
<dbReference type="RefSeq" id="WP_253237749.1">
    <property type="nucleotide sequence ID" value="NZ_JAMYJR010000013.1"/>
</dbReference>
<dbReference type="InterPro" id="IPR028098">
    <property type="entry name" value="Glyco_trans_4-like_N"/>
</dbReference>
<organism evidence="4 5">
    <name type="scientific">Paractinoplanes aksuensis</name>
    <dbReference type="NCBI Taxonomy" id="2939490"/>
    <lineage>
        <taxon>Bacteria</taxon>
        <taxon>Bacillati</taxon>
        <taxon>Actinomycetota</taxon>
        <taxon>Actinomycetes</taxon>
        <taxon>Micromonosporales</taxon>
        <taxon>Micromonosporaceae</taxon>
        <taxon>Paractinoplanes</taxon>
    </lineage>
</organism>
<comment type="caution">
    <text evidence="4">The sequence shown here is derived from an EMBL/GenBank/DDBJ whole genome shotgun (WGS) entry which is preliminary data.</text>
</comment>
<accession>A0ABT1DNG8</accession>
<dbReference type="Pfam" id="PF13439">
    <property type="entry name" value="Glyco_transf_4"/>
    <property type="match status" value="1"/>
</dbReference>